<dbReference type="PANTHER" id="PTHR46635">
    <property type="entry name" value="GLYCOSYL TRANSFERASE FAMILY 1 PROTEIN"/>
    <property type="match status" value="1"/>
</dbReference>
<gene>
    <name evidence="5" type="ORF">M6B38_269145</name>
</gene>
<keyword evidence="1" id="KW-0328">Glycosyltransferase</keyword>
<dbReference type="Pfam" id="PF00534">
    <property type="entry name" value="Glycos_transf_1"/>
    <property type="match status" value="1"/>
</dbReference>
<dbReference type="PANTHER" id="PTHR46635:SF2">
    <property type="entry name" value="GLYCOSYL TRANSFERASE FAMILY 1 DOMAIN-CONTAINING PROTEIN"/>
    <property type="match status" value="1"/>
</dbReference>
<evidence type="ECO:0000256" key="3">
    <source>
        <dbReference type="SAM" id="Phobius"/>
    </source>
</evidence>
<feature type="region of interest" description="Disordered" evidence="2">
    <location>
        <begin position="1"/>
        <end position="30"/>
    </location>
</feature>
<feature type="domain" description="Glycosyl transferase family 1" evidence="4">
    <location>
        <begin position="361"/>
        <end position="474"/>
    </location>
</feature>
<feature type="region of interest" description="Disordered" evidence="2">
    <location>
        <begin position="975"/>
        <end position="1005"/>
    </location>
</feature>
<keyword evidence="6" id="KW-1185">Reference proteome</keyword>
<feature type="compositionally biased region" description="Basic and acidic residues" evidence="2">
    <location>
        <begin position="17"/>
        <end position="26"/>
    </location>
</feature>
<keyword evidence="3" id="KW-1133">Transmembrane helix</keyword>
<comment type="caution">
    <text evidence="5">The sequence shown here is derived from an EMBL/GenBank/DDBJ whole genome shotgun (WGS) entry which is preliminary data.</text>
</comment>
<dbReference type="Proteomes" id="UP001140949">
    <property type="component" value="Unassembled WGS sequence"/>
</dbReference>
<evidence type="ECO:0000313" key="6">
    <source>
        <dbReference type="Proteomes" id="UP001140949"/>
    </source>
</evidence>
<evidence type="ECO:0000256" key="1">
    <source>
        <dbReference type="ARBA" id="ARBA00022676"/>
    </source>
</evidence>
<dbReference type="AlphaFoldDB" id="A0AAX6I9R7"/>
<keyword evidence="3" id="KW-0472">Membrane</keyword>
<reference evidence="5" key="1">
    <citation type="journal article" date="2023" name="GigaByte">
        <title>Genome assembly of the bearded iris, Iris pallida Lam.</title>
        <authorList>
            <person name="Bruccoleri R.E."/>
            <person name="Oakeley E.J."/>
            <person name="Faust A.M.E."/>
            <person name="Altorfer M."/>
            <person name="Dessus-Babus S."/>
            <person name="Burckhardt D."/>
            <person name="Oertli M."/>
            <person name="Naumann U."/>
            <person name="Petersen F."/>
            <person name="Wong J."/>
        </authorList>
    </citation>
    <scope>NUCLEOTIDE SEQUENCE</scope>
    <source>
        <strain evidence="5">GSM-AAB239-AS_SAM_17_03QT</strain>
    </source>
</reference>
<dbReference type="GO" id="GO:0016757">
    <property type="term" value="F:glycosyltransferase activity"/>
    <property type="evidence" value="ECO:0007669"/>
    <property type="project" value="UniProtKB-KW"/>
</dbReference>
<protein>
    <recommendedName>
        <fullName evidence="4">Glycosyl transferase family 1 domain-containing protein</fullName>
    </recommendedName>
</protein>
<feature type="transmembrane region" description="Helical" evidence="3">
    <location>
        <begin position="42"/>
        <end position="62"/>
    </location>
</feature>
<sequence length="1005" mass="115224">MARSVLSKRTPAAAGDPDPRPADRPRASPVRRGTAAFFTRRNAFLAAIVLSCCAGMYMMTLWQRELAELDRGSEERTREEELLRRRPPAGTAVLFRPVDLLRGMQERAWAMSRLRSEDRKGVRPPRLALVVGNMDKDPQTLMLLTLAKGLKELRYSITVFALRDGEARFLWEHVHCQVLILHTETPIAVDWSNYEGVILSSLESQRVITSLMHCPFDSIPLIWLVQEDTLAERLPFYENNNLNNLVTIWRTAFSRADVVVFPDFSLPMMYNSLDTGNFYVIPGSPVNVWEAKVYIASNSRPQLREGNGFSENDLIILVIGSYVFYDDLPWEYAASTNALTPAISKIARTKGLGGIIKLLFLCGNSEVDHGSPLQELASRMGLPIDSVKHYGVDGDVNSLLLMADIVLYGSFQEEQSFPPLLLRSMSFGLPVIVPNLDIIRKYLVDQTHGLFFDFEPDTLVTAFSLLIEDKKLSELALKVASSGKSLAENMLVSGCVVDYAKLLESVLQFPSDAMLPLNIRHINQKAWAWDLFEKKNEQSDIFARQKDSKVVISIVEFLEVQMDSPEIANITKEVGEFSIQDFPTQSDWDSLSEIEILEDYDRREKEEIEDRTHRNLGSWEDLYQNARKAEKQSYHFDNYERDEIELEKTGQQLCIYEIYNGQGAWPFLHHDSLYRGISLSKGARRPRSDDVDAVARLPILNSTYYRDRLCEFGAMFSIANKVDSIHTIPWIGFQSWQATARKVSLSVKAEDALEHTILENSEGDVIYYWASMDIDQEREEKGFWSMCDILNAGNCRTVFEGAFRLMYGLPEDMAALPPMPDDGDRWSTLHCWVMPTSSYLEFIMFSRMFVDSIDTIIKNDRHHASCFLGSSVPQKKHCYCRVLDVLVNVWAYHSARRMVYLDPSTGEIKEQHLIEQRTGQMWVKYFNITLLKSMDEDLAEEADDGMHPDDGWLWPFTGEVHWQGIFDREREEKYRNKMDKKRKNMEKLLDRQKNGYRQKTLGGKP</sequence>
<dbReference type="Gene3D" id="3.40.50.2000">
    <property type="entry name" value="Glycogen Phosphorylase B"/>
    <property type="match status" value="1"/>
</dbReference>
<evidence type="ECO:0000259" key="4">
    <source>
        <dbReference type="Pfam" id="PF00534"/>
    </source>
</evidence>
<evidence type="ECO:0000256" key="2">
    <source>
        <dbReference type="SAM" id="MobiDB-lite"/>
    </source>
</evidence>
<proteinExistence type="predicted"/>
<reference evidence="5" key="2">
    <citation type="submission" date="2023-04" db="EMBL/GenBank/DDBJ databases">
        <authorList>
            <person name="Bruccoleri R.E."/>
            <person name="Oakeley E.J."/>
            <person name="Faust A.-M."/>
            <person name="Dessus-Babus S."/>
            <person name="Altorfer M."/>
            <person name="Burckhardt D."/>
            <person name="Oertli M."/>
            <person name="Naumann U."/>
            <person name="Petersen F."/>
            <person name="Wong J."/>
        </authorList>
    </citation>
    <scope>NUCLEOTIDE SEQUENCE</scope>
    <source>
        <strain evidence="5">GSM-AAB239-AS_SAM_17_03QT</strain>
        <tissue evidence="5">Leaf</tissue>
    </source>
</reference>
<dbReference type="SUPFAM" id="SSF53756">
    <property type="entry name" value="UDP-Glycosyltransferase/glycogen phosphorylase"/>
    <property type="match status" value="1"/>
</dbReference>
<keyword evidence="1" id="KW-0808">Transferase</keyword>
<dbReference type="InterPro" id="IPR001296">
    <property type="entry name" value="Glyco_trans_1"/>
</dbReference>
<dbReference type="EMBL" id="JANAVB010003398">
    <property type="protein sequence ID" value="KAJ6849979.1"/>
    <property type="molecule type" value="Genomic_DNA"/>
</dbReference>
<keyword evidence="3" id="KW-0812">Transmembrane</keyword>
<name>A0AAX6I9R7_IRIPA</name>
<accession>A0AAX6I9R7</accession>
<organism evidence="5 6">
    <name type="scientific">Iris pallida</name>
    <name type="common">Sweet iris</name>
    <dbReference type="NCBI Taxonomy" id="29817"/>
    <lineage>
        <taxon>Eukaryota</taxon>
        <taxon>Viridiplantae</taxon>
        <taxon>Streptophyta</taxon>
        <taxon>Embryophyta</taxon>
        <taxon>Tracheophyta</taxon>
        <taxon>Spermatophyta</taxon>
        <taxon>Magnoliopsida</taxon>
        <taxon>Liliopsida</taxon>
        <taxon>Asparagales</taxon>
        <taxon>Iridaceae</taxon>
        <taxon>Iridoideae</taxon>
        <taxon>Irideae</taxon>
        <taxon>Iris</taxon>
    </lineage>
</organism>
<evidence type="ECO:0000313" key="5">
    <source>
        <dbReference type="EMBL" id="KAJ6849979.1"/>
    </source>
</evidence>